<evidence type="ECO:0000256" key="1">
    <source>
        <dbReference type="SAM" id="Phobius"/>
    </source>
</evidence>
<reference evidence="2 3" key="1">
    <citation type="submission" date="2020-08" db="EMBL/GenBank/DDBJ databases">
        <title>Genomic Encyclopedia of Type Strains, Phase IV (KMG-IV): sequencing the most valuable type-strain genomes for metagenomic binning, comparative biology and taxonomic classification.</title>
        <authorList>
            <person name="Goeker M."/>
        </authorList>
    </citation>
    <scope>NUCLEOTIDE SEQUENCE [LARGE SCALE GENOMIC DNA]</scope>
    <source>
        <strain evidence="2 3">DSM 102134</strain>
    </source>
</reference>
<dbReference type="AlphaFoldDB" id="A0A7W9YTK8"/>
<gene>
    <name evidence="2" type="ORF">HNQ75_000047</name>
</gene>
<comment type="caution">
    <text evidence="2">The sequence shown here is derived from an EMBL/GenBank/DDBJ whole genome shotgun (WGS) entry which is preliminary data.</text>
</comment>
<sequence length="122" mass="13605">MGYAREDYDQAFEDACQALRSPRELDIVRGQMLRVEEVLWLALRRVFAGIAVAVASLIVLPPVYLLDLPQSLATGLLVSGSLIAVSFLVYWLCRLVFHLEISSRIRGRRFGEGLIEPDASGQ</sequence>
<proteinExistence type="predicted"/>
<keyword evidence="1" id="KW-0472">Membrane</keyword>
<keyword evidence="1" id="KW-0812">Transmembrane</keyword>
<protein>
    <submittedName>
        <fullName evidence="2">Uncharacterized protein</fullName>
    </submittedName>
</protein>
<evidence type="ECO:0000313" key="2">
    <source>
        <dbReference type="EMBL" id="MBB6178104.1"/>
    </source>
</evidence>
<feature type="transmembrane region" description="Helical" evidence="1">
    <location>
        <begin position="38"/>
        <end position="60"/>
    </location>
</feature>
<organism evidence="2 3">
    <name type="scientific">Pseudorhizobium flavum</name>
    <dbReference type="NCBI Taxonomy" id="1335061"/>
    <lineage>
        <taxon>Bacteria</taxon>
        <taxon>Pseudomonadati</taxon>
        <taxon>Pseudomonadota</taxon>
        <taxon>Alphaproteobacteria</taxon>
        <taxon>Hyphomicrobiales</taxon>
        <taxon>Rhizobiaceae</taxon>
        <taxon>Rhizobium/Agrobacterium group</taxon>
        <taxon>Pseudorhizobium</taxon>
    </lineage>
</organism>
<dbReference type="RefSeq" id="WP_077549611.1">
    <property type="nucleotide sequence ID" value="NZ_JACHEJ010000001.1"/>
</dbReference>
<name>A0A7W9YTK8_9HYPH</name>
<accession>A0A7W9YTK8</accession>
<keyword evidence="1" id="KW-1133">Transmembrane helix</keyword>
<dbReference type="EMBL" id="JACHEJ010000001">
    <property type="protein sequence ID" value="MBB6178104.1"/>
    <property type="molecule type" value="Genomic_DNA"/>
</dbReference>
<dbReference type="Proteomes" id="UP000535501">
    <property type="component" value="Unassembled WGS sequence"/>
</dbReference>
<feature type="transmembrane region" description="Helical" evidence="1">
    <location>
        <begin position="72"/>
        <end position="97"/>
    </location>
</feature>
<evidence type="ECO:0000313" key="3">
    <source>
        <dbReference type="Proteomes" id="UP000535501"/>
    </source>
</evidence>
<keyword evidence="3" id="KW-1185">Reference proteome</keyword>